<sequence length="354" mass="39690">MLGAPGIRHGHHPHGPSKAPRRYRALSCLIVSLTAVVVVVQLVHAYQLAQAQHRPWWRRKLNLVVPHSEYKARLQELVDHAEPHYVAFTSGVDENGISWCPDCQKVMPIIREVVLSSGGSLLEVLAGDRDAWHDRQHPIRIDANCPVQWIPTLYFWKPDGSGCGSSVANPLSSDELTEDLRLIVAKFVKETAAGKRRKLYKLTHHIEWKQHLPELLEHAEPHFILFTSGTDADGTPWCRDCYAASPVVREVVNAVGGSLLEVSSGERHEWKRDLPHPLKADKTCMVTYLPTLYYYTPEHGCDAILDRTLNSDETKESLRVLIAQFVKEVAPGKRYVDRVTAEVIATKGKTCGGC</sequence>
<dbReference type="SUPFAM" id="SSF52833">
    <property type="entry name" value="Thioredoxin-like"/>
    <property type="match status" value="2"/>
</dbReference>
<dbReference type="InterPro" id="IPR036249">
    <property type="entry name" value="Thioredoxin-like_sf"/>
</dbReference>
<reference evidence="4" key="1">
    <citation type="journal article" date="2020" name="bioRxiv">
        <title>Comparative genomics of Chlamydomonas.</title>
        <authorList>
            <person name="Craig R.J."/>
            <person name="Hasan A.R."/>
            <person name="Ness R.W."/>
            <person name="Keightley P.D."/>
        </authorList>
    </citation>
    <scope>NUCLEOTIDE SEQUENCE</scope>
    <source>
        <strain evidence="4">CCAP 11/70</strain>
    </source>
</reference>
<evidence type="ECO:0000313" key="5">
    <source>
        <dbReference type="Proteomes" id="UP000612055"/>
    </source>
</evidence>
<gene>
    <name evidence="4" type="ORF">HYH03_014829</name>
</gene>
<feature type="domain" description="Thioredoxin" evidence="3">
    <location>
        <begin position="209"/>
        <end position="296"/>
    </location>
</feature>
<dbReference type="OrthoDB" id="78947at2759"/>
<dbReference type="GO" id="GO:0005829">
    <property type="term" value="C:cytosol"/>
    <property type="evidence" value="ECO:0007669"/>
    <property type="project" value="TreeGrafter"/>
</dbReference>
<evidence type="ECO:0000259" key="3">
    <source>
        <dbReference type="Pfam" id="PF06110"/>
    </source>
</evidence>
<accession>A0A835XLZ9</accession>
<name>A0A835XLZ9_9CHLO</name>
<keyword evidence="5" id="KW-1185">Reference proteome</keyword>
<dbReference type="PANTHER" id="PTHR12452:SF0">
    <property type="entry name" value="THIOREDOXIN DOMAIN-CONTAINING PROTEIN 17"/>
    <property type="match status" value="1"/>
</dbReference>
<dbReference type="InterPro" id="IPR010357">
    <property type="entry name" value="TXNDC17_dom"/>
</dbReference>
<evidence type="ECO:0000313" key="4">
    <source>
        <dbReference type="EMBL" id="KAG2486528.1"/>
    </source>
</evidence>
<dbReference type="GO" id="GO:0047134">
    <property type="term" value="F:protein-disulfide reductase [NAD(P)H] activity"/>
    <property type="evidence" value="ECO:0007669"/>
    <property type="project" value="InterPro"/>
</dbReference>
<dbReference type="InterPro" id="IPR045108">
    <property type="entry name" value="TXNDC17-like"/>
</dbReference>
<feature type="compositionally biased region" description="Basic residues" evidence="2">
    <location>
        <begin position="8"/>
        <end position="20"/>
    </location>
</feature>
<evidence type="ECO:0000256" key="2">
    <source>
        <dbReference type="SAM" id="MobiDB-lite"/>
    </source>
</evidence>
<dbReference type="Proteomes" id="UP000612055">
    <property type="component" value="Unassembled WGS sequence"/>
</dbReference>
<dbReference type="Gene3D" id="3.40.30.10">
    <property type="entry name" value="Glutaredoxin"/>
    <property type="match status" value="2"/>
</dbReference>
<dbReference type="PANTHER" id="PTHR12452">
    <property type="entry name" value="42-9-9 PROTEIN-RELATED"/>
    <property type="match status" value="1"/>
</dbReference>
<feature type="domain" description="Thioredoxin" evidence="3">
    <location>
        <begin position="69"/>
        <end position="159"/>
    </location>
</feature>
<organism evidence="4 5">
    <name type="scientific">Edaphochlamys debaryana</name>
    <dbReference type="NCBI Taxonomy" id="47281"/>
    <lineage>
        <taxon>Eukaryota</taxon>
        <taxon>Viridiplantae</taxon>
        <taxon>Chlorophyta</taxon>
        <taxon>core chlorophytes</taxon>
        <taxon>Chlorophyceae</taxon>
        <taxon>CS clade</taxon>
        <taxon>Chlamydomonadales</taxon>
        <taxon>Chlamydomonadales incertae sedis</taxon>
        <taxon>Edaphochlamys</taxon>
    </lineage>
</organism>
<proteinExistence type="inferred from homology"/>
<evidence type="ECO:0000256" key="1">
    <source>
        <dbReference type="ARBA" id="ARBA00008987"/>
    </source>
</evidence>
<comment type="caution">
    <text evidence="4">The sequence shown here is derived from an EMBL/GenBank/DDBJ whole genome shotgun (WGS) entry which is preliminary data.</text>
</comment>
<feature type="region of interest" description="Disordered" evidence="2">
    <location>
        <begin position="1"/>
        <end position="20"/>
    </location>
</feature>
<dbReference type="Pfam" id="PF06110">
    <property type="entry name" value="TXD17-like_Trx"/>
    <property type="match status" value="2"/>
</dbReference>
<protein>
    <recommendedName>
        <fullName evidence="3">Thioredoxin domain-containing protein</fullName>
    </recommendedName>
</protein>
<comment type="similarity">
    <text evidence="1">Belongs to the thioredoxin family.</text>
</comment>
<dbReference type="EMBL" id="JAEHOE010000111">
    <property type="protein sequence ID" value="KAG2486528.1"/>
    <property type="molecule type" value="Genomic_DNA"/>
</dbReference>
<dbReference type="AlphaFoldDB" id="A0A835XLZ9"/>